<dbReference type="OrthoDB" id="9770030at2"/>
<organism evidence="4 5">
    <name type="scientific">Halalkalibacter wakoensis JCM 9140</name>
    <dbReference type="NCBI Taxonomy" id="1236970"/>
    <lineage>
        <taxon>Bacteria</taxon>
        <taxon>Bacillati</taxon>
        <taxon>Bacillota</taxon>
        <taxon>Bacilli</taxon>
        <taxon>Bacillales</taxon>
        <taxon>Bacillaceae</taxon>
        <taxon>Halalkalibacter</taxon>
    </lineage>
</organism>
<dbReference type="InterPro" id="IPR036873">
    <property type="entry name" value="Rhodanese-like_dom_sf"/>
</dbReference>
<dbReference type="Pfam" id="PF00581">
    <property type="entry name" value="Rhodanese"/>
    <property type="match status" value="2"/>
</dbReference>
<dbReference type="CDD" id="cd01448">
    <property type="entry name" value="TST_Repeat_1"/>
    <property type="match status" value="1"/>
</dbReference>
<dbReference type="CDD" id="cd01449">
    <property type="entry name" value="TST_Repeat_2"/>
    <property type="match status" value="1"/>
</dbReference>
<dbReference type="InterPro" id="IPR001763">
    <property type="entry name" value="Rhodanese-like_dom"/>
</dbReference>
<dbReference type="InterPro" id="IPR001307">
    <property type="entry name" value="Thiosulphate_STrfase_CS"/>
</dbReference>
<name>W4Q1E8_9BACI</name>
<feature type="domain" description="Rhodanese" evidence="3">
    <location>
        <begin position="17"/>
        <end position="136"/>
    </location>
</feature>
<dbReference type="RefSeq" id="WP_034743267.1">
    <property type="nucleotide sequence ID" value="NZ_BAUT01000007.1"/>
</dbReference>
<feature type="domain" description="Rhodanese" evidence="3">
    <location>
        <begin position="167"/>
        <end position="277"/>
    </location>
</feature>
<accession>W4Q1E8</accession>
<evidence type="ECO:0000313" key="5">
    <source>
        <dbReference type="Proteomes" id="UP000018890"/>
    </source>
</evidence>
<evidence type="ECO:0000313" key="4">
    <source>
        <dbReference type="EMBL" id="GAE25199.1"/>
    </source>
</evidence>
<evidence type="ECO:0000256" key="2">
    <source>
        <dbReference type="ARBA" id="ARBA00022737"/>
    </source>
</evidence>
<protein>
    <submittedName>
        <fullName evidence="4">Thiosulfate sulfurtransferase</fullName>
    </submittedName>
</protein>
<dbReference type="PANTHER" id="PTHR11364">
    <property type="entry name" value="THIOSULFATE SULFERTANSFERASE"/>
    <property type="match status" value="1"/>
</dbReference>
<dbReference type="Gene3D" id="3.40.250.10">
    <property type="entry name" value="Rhodanese-like domain"/>
    <property type="match status" value="2"/>
</dbReference>
<dbReference type="EMBL" id="BAUT01000007">
    <property type="protein sequence ID" value="GAE25199.1"/>
    <property type="molecule type" value="Genomic_DNA"/>
</dbReference>
<dbReference type="PROSITE" id="PS00380">
    <property type="entry name" value="RHODANESE_1"/>
    <property type="match status" value="1"/>
</dbReference>
<dbReference type="PANTHER" id="PTHR11364:SF27">
    <property type="entry name" value="SULFURTRANSFERASE"/>
    <property type="match status" value="1"/>
</dbReference>
<gene>
    <name evidence="4" type="ORF">JCM9140_1179</name>
</gene>
<dbReference type="SUPFAM" id="SSF52821">
    <property type="entry name" value="Rhodanese/Cell cycle control phosphatase"/>
    <property type="match status" value="2"/>
</dbReference>
<sequence length="283" mass="31722">MEDIVKAEWLHEQLQKGSSDYIIIDTRFSLADPQAGKNLYKVGHLPGAIYVDLDKDLSSEVTLHGGRHPLPDKNELVKKLGQWGIGEKTSVVVYDDQGGMVASRFFWLLKHFGHEHVALLDGGYSNWVSKGFPVTTDTPAQSPKTFRAKLNPEWSTVDARQVKEKLFDPNTILVDSREPNRYLGIEEPIDAIAGHIPGALNYFWKEVLNEKGEWKKEAELKHLFSSLPNDKEMIVYCGSGVSACPNVIALKKAGFSNVKLYSGSWSDWITHANYPVNLKPETT</sequence>
<dbReference type="SMART" id="SM00450">
    <property type="entry name" value="RHOD"/>
    <property type="match status" value="2"/>
</dbReference>
<evidence type="ECO:0000256" key="1">
    <source>
        <dbReference type="ARBA" id="ARBA00022679"/>
    </source>
</evidence>
<keyword evidence="1 4" id="KW-0808">Transferase</keyword>
<dbReference type="GO" id="GO:0004792">
    <property type="term" value="F:thiosulfate-cyanide sulfurtransferase activity"/>
    <property type="evidence" value="ECO:0007669"/>
    <property type="project" value="InterPro"/>
</dbReference>
<dbReference type="Proteomes" id="UP000018890">
    <property type="component" value="Unassembled WGS sequence"/>
</dbReference>
<dbReference type="AlphaFoldDB" id="W4Q1E8"/>
<dbReference type="STRING" id="1236970.JCM9140_1179"/>
<proteinExistence type="predicted"/>
<comment type="caution">
    <text evidence="4">The sequence shown here is derived from an EMBL/GenBank/DDBJ whole genome shotgun (WGS) entry which is preliminary data.</text>
</comment>
<evidence type="ECO:0000259" key="3">
    <source>
        <dbReference type="PROSITE" id="PS50206"/>
    </source>
</evidence>
<dbReference type="InterPro" id="IPR045078">
    <property type="entry name" value="TST/MPST-like"/>
</dbReference>
<keyword evidence="2" id="KW-0677">Repeat</keyword>
<reference evidence="4" key="1">
    <citation type="journal article" date="2014" name="Genome Announc.">
        <title>Draft Genome Sequences of Three Alkaliphilic Bacillus Strains, Bacillus wakoensis JCM 9140T, Bacillus akibai JCM 9157T, and Bacillus hemicellulosilyticus JCM 9152T.</title>
        <authorList>
            <person name="Yuki M."/>
            <person name="Oshima K."/>
            <person name="Suda W."/>
            <person name="Oshida Y."/>
            <person name="Kitamura K."/>
            <person name="Iida T."/>
            <person name="Hattori M."/>
            <person name="Ohkuma M."/>
        </authorList>
    </citation>
    <scope>NUCLEOTIDE SEQUENCE [LARGE SCALE GENOMIC DNA]</scope>
    <source>
        <strain evidence="4">JCM 9140</strain>
    </source>
</reference>
<dbReference type="PROSITE" id="PS50206">
    <property type="entry name" value="RHODANESE_3"/>
    <property type="match status" value="2"/>
</dbReference>
<keyword evidence="5" id="KW-1185">Reference proteome</keyword>